<keyword evidence="2" id="KW-1185">Reference proteome</keyword>
<evidence type="ECO:0000313" key="2">
    <source>
        <dbReference type="Proteomes" id="UP000188318"/>
    </source>
</evidence>
<sequence>MYPGAQLLRLIEPYGDTGLHLRCRNNGYSSNARALRFGGFGHIYPISQLRDRVNPQKSGRPIKPYPSVEI</sequence>
<dbReference type="AlphaFoldDB" id="A0A1R3RS84"/>
<organism evidence="1 2">
    <name type="scientific">Aspergillus carbonarius (strain ITEM 5010)</name>
    <dbReference type="NCBI Taxonomy" id="602072"/>
    <lineage>
        <taxon>Eukaryota</taxon>
        <taxon>Fungi</taxon>
        <taxon>Dikarya</taxon>
        <taxon>Ascomycota</taxon>
        <taxon>Pezizomycotina</taxon>
        <taxon>Eurotiomycetes</taxon>
        <taxon>Eurotiomycetidae</taxon>
        <taxon>Eurotiales</taxon>
        <taxon>Aspergillaceae</taxon>
        <taxon>Aspergillus</taxon>
        <taxon>Aspergillus subgen. Circumdati</taxon>
    </lineage>
</organism>
<proteinExistence type="predicted"/>
<accession>A0A1R3RS84</accession>
<reference evidence="2" key="1">
    <citation type="journal article" date="2017" name="Genome Biol.">
        <title>Comparative genomics reveals high biological diversity and specific adaptations in the industrially and medically important fungal genus Aspergillus.</title>
        <authorList>
            <person name="de Vries R.P."/>
            <person name="Riley R."/>
            <person name="Wiebenga A."/>
            <person name="Aguilar-Osorio G."/>
            <person name="Amillis S."/>
            <person name="Uchima C.A."/>
            <person name="Anderluh G."/>
            <person name="Asadollahi M."/>
            <person name="Askin M."/>
            <person name="Barry K."/>
            <person name="Battaglia E."/>
            <person name="Bayram O."/>
            <person name="Benocci T."/>
            <person name="Braus-Stromeyer S.A."/>
            <person name="Caldana C."/>
            <person name="Canovas D."/>
            <person name="Cerqueira G.C."/>
            <person name="Chen F."/>
            <person name="Chen W."/>
            <person name="Choi C."/>
            <person name="Clum A."/>
            <person name="Dos Santos R.A."/>
            <person name="Damasio A.R."/>
            <person name="Diallinas G."/>
            <person name="Emri T."/>
            <person name="Fekete E."/>
            <person name="Flipphi M."/>
            <person name="Freyberg S."/>
            <person name="Gallo A."/>
            <person name="Gournas C."/>
            <person name="Habgood R."/>
            <person name="Hainaut M."/>
            <person name="Harispe M.L."/>
            <person name="Henrissat B."/>
            <person name="Hilden K.S."/>
            <person name="Hope R."/>
            <person name="Hossain A."/>
            <person name="Karabika E."/>
            <person name="Karaffa L."/>
            <person name="Karanyi Z."/>
            <person name="Krasevec N."/>
            <person name="Kuo A."/>
            <person name="Kusch H."/>
            <person name="LaButti K."/>
            <person name="Lagendijk E.L."/>
            <person name="Lapidus A."/>
            <person name="Levasseur A."/>
            <person name="Lindquist E."/>
            <person name="Lipzen A."/>
            <person name="Logrieco A.F."/>
            <person name="MacCabe A."/>
            <person name="Maekelae M.R."/>
            <person name="Malavazi I."/>
            <person name="Melin P."/>
            <person name="Meyer V."/>
            <person name="Mielnichuk N."/>
            <person name="Miskei M."/>
            <person name="Molnar A.P."/>
            <person name="Mule G."/>
            <person name="Ngan C.Y."/>
            <person name="Orejas M."/>
            <person name="Orosz E."/>
            <person name="Ouedraogo J.P."/>
            <person name="Overkamp K.M."/>
            <person name="Park H.-S."/>
            <person name="Perrone G."/>
            <person name="Piumi F."/>
            <person name="Punt P.J."/>
            <person name="Ram A.F."/>
            <person name="Ramon A."/>
            <person name="Rauscher S."/>
            <person name="Record E."/>
            <person name="Riano-Pachon D.M."/>
            <person name="Robert V."/>
            <person name="Roehrig J."/>
            <person name="Ruller R."/>
            <person name="Salamov A."/>
            <person name="Salih N.S."/>
            <person name="Samson R.A."/>
            <person name="Sandor E."/>
            <person name="Sanguinetti M."/>
            <person name="Schuetze T."/>
            <person name="Sepcic K."/>
            <person name="Shelest E."/>
            <person name="Sherlock G."/>
            <person name="Sophianopoulou V."/>
            <person name="Squina F.M."/>
            <person name="Sun H."/>
            <person name="Susca A."/>
            <person name="Todd R.B."/>
            <person name="Tsang A."/>
            <person name="Unkles S.E."/>
            <person name="van de Wiele N."/>
            <person name="van Rossen-Uffink D."/>
            <person name="Oliveira J.V."/>
            <person name="Vesth T.C."/>
            <person name="Visser J."/>
            <person name="Yu J.-H."/>
            <person name="Zhou M."/>
            <person name="Andersen M.R."/>
            <person name="Archer D.B."/>
            <person name="Baker S.E."/>
            <person name="Benoit I."/>
            <person name="Brakhage A.A."/>
            <person name="Braus G.H."/>
            <person name="Fischer R."/>
            <person name="Frisvad J.C."/>
            <person name="Goldman G.H."/>
            <person name="Houbraken J."/>
            <person name="Oakley B."/>
            <person name="Pocsi I."/>
            <person name="Scazzocchio C."/>
            <person name="Seiboth B."/>
            <person name="vanKuyk P.A."/>
            <person name="Wortman J."/>
            <person name="Dyer P.S."/>
            <person name="Grigoriev I.V."/>
        </authorList>
    </citation>
    <scope>NUCLEOTIDE SEQUENCE [LARGE SCALE GENOMIC DNA]</scope>
    <source>
        <strain evidence="2">ITEM 5010</strain>
    </source>
</reference>
<gene>
    <name evidence="1" type="ORF">ASPCADRAFT_206152</name>
</gene>
<dbReference type="VEuPathDB" id="FungiDB:ASPCADRAFT_206152"/>
<name>A0A1R3RS84_ASPC5</name>
<dbReference type="Proteomes" id="UP000188318">
    <property type="component" value="Unassembled WGS sequence"/>
</dbReference>
<dbReference type="EMBL" id="KV907497">
    <property type="protein sequence ID" value="OOF97332.1"/>
    <property type="molecule type" value="Genomic_DNA"/>
</dbReference>
<feature type="non-terminal residue" evidence="1">
    <location>
        <position position="70"/>
    </location>
</feature>
<evidence type="ECO:0000313" key="1">
    <source>
        <dbReference type="EMBL" id="OOF97332.1"/>
    </source>
</evidence>
<protein>
    <submittedName>
        <fullName evidence="1">Uncharacterized protein</fullName>
    </submittedName>
</protein>